<feature type="compositionally biased region" description="Basic and acidic residues" evidence="1">
    <location>
        <begin position="55"/>
        <end position="65"/>
    </location>
</feature>
<reference evidence="2 3" key="1">
    <citation type="submission" date="2024-01" db="EMBL/GenBank/DDBJ databases">
        <title>Comparative genomics of Cryptococcus and Kwoniella reveals pathogenesis evolution and contrasting modes of karyotype evolution via chromosome fusion or intercentromeric recombination.</title>
        <authorList>
            <person name="Coelho M.A."/>
            <person name="David-Palma M."/>
            <person name="Shea T."/>
            <person name="Bowers K."/>
            <person name="McGinley-Smith S."/>
            <person name="Mohammad A.W."/>
            <person name="Gnirke A."/>
            <person name="Yurkov A.M."/>
            <person name="Nowrousian M."/>
            <person name="Sun S."/>
            <person name="Cuomo C.A."/>
            <person name="Heitman J."/>
        </authorList>
    </citation>
    <scope>NUCLEOTIDE SEQUENCE [LARGE SCALE GENOMIC DNA]</scope>
    <source>
        <strain evidence="2 3">CBS 6074</strain>
    </source>
</reference>
<dbReference type="GeneID" id="91097019"/>
<feature type="compositionally biased region" description="Polar residues" evidence="1">
    <location>
        <begin position="1"/>
        <end position="10"/>
    </location>
</feature>
<feature type="region of interest" description="Disordered" evidence="1">
    <location>
        <begin position="34"/>
        <end position="81"/>
    </location>
</feature>
<dbReference type="RefSeq" id="XP_066078168.1">
    <property type="nucleotide sequence ID" value="XM_066222071.1"/>
</dbReference>
<protein>
    <submittedName>
        <fullName evidence="2">Uncharacterized protein</fullName>
    </submittedName>
</protein>
<proteinExistence type="predicted"/>
<organism evidence="2 3">
    <name type="scientific">Kwoniella dendrophila CBS 6074</name>
    <dbReference type="NCBI Taxonomy" id="1295534"/>
    <lineage>
        <taxon>Eukaryota</taxon>
        <taxon>Fungi</taxon>
        <taxon>Dikarya</taxon>
        <taxon>Basidiomycota</taxon>
        <taxon>Agaricomycotina</taxon>
        <taxon>Tremellomycetes</taxon>
        <taxon>Tremellales</taxon>
        <taxon>Cryptococcaceae</taxon>
        <taxon>Kwoniella</taxon>
    </lineage>
</organism>
<evidence type="ECO:0000313" key="2">
    <source>
        <dbReference type="EMBL" id="WWC91406.1"/>
    </source>
</evidence>
<name>A0AAX4K105_9TREE</name>
<dbReference type="AlphaFoldDB" id="A0AAX4K105"/>
<accession>A0AAX4K105</accession>
<keyword evidence="3" id="KW-1185">Reference proteome</keyword>
<feature type="region of interest" description="Disordered" evidence="1">
    <location>
        <begin position="1"/>
        <end position="20"/>
    </location>
</feature>
<evidence type="ECO:0000313" key="3">
    <source>
        <dbReference type="Proteomes" id="UP001355207"/>
    </source>
</evidence>
<gene>
    <name evidence="2" type="ORF">L201_006350</name>
</gene>
<dbReference type="Proteomes" id="UP001355207">
    <property type="component" value="Chromosome 8"/>
</dbReference>
<dbReference type="EMBL" id="CP144105">
    <property type="protein sequence ID" value="WWC91406.1"/>
    <property type="molecule type" value="Genomic_DNA"/>
</dbReference>
<evidence type="ECO:0000256" key="1">
    <source>
        <dbReference type="SAM" id="MobiDB-lite"/>
    </source>
</evidence>
<sequence>MVYLANTSVRRTPLPQGSPLTIASSATINCTQRNFTSPSQASSSQSNGGSASGKRTLDQYFKEDTIASSGTDDVTKRSKSS</sequence>
<feature type="compositionally biased region" description="Low complexity" evidence="1">
    <location>
        <begin position="37"/>
        <end position="53"/>
    </location>
</feature>